<dbReference type="Gene3D" id="3.10.450.50">
    <property type="match status" value="1"/>
</dbReference>
<dbReference type="AlphaFoldDB" id="A0A417Y7M1"/>
<evidence type="ECO:0000313" key="4">
    <source>
        <dbReference type="Proteomes" id="UP000283644"/>
    </source>
</evidence>
<organism evidence="3 4">
    <name type="scientific">Nocardioides immobilis</name>
    <dbReference type="NCBI Taxonomy" id="2049295"/>
    <lineage>
        <taxon>Bacteria</taxon>
        <taxon>Bacillati</taxon>
        <taxon>Actinomycetota</taxon>
        <taxon>Actinomycetes</taxon>
        <taxon>Propionibacteriales</taxon>
        <taxon>Nocardioidaceae</taxon>
        <taxon>Nocardioides</taxon>
    </lineage>
</organism>
<dbReference type="GO" id="GO:0019380">
    <property type="term" value="P:3-phenylpropionate catabolic process"/>
    <property type="evidence" value="ECO:0007669"/>
    <property type="project" value="TreeGrafter"/>
</dbReference>
<dbReference type="PANTHER" id="PTHR41534">
    <property type="entry name" value="BLR3401 PROTEIN"/>
    <property type="match status" value="1"/>
</dbReference>
<evidence type="ECO:0000313" key="3">
    <source>
        <dbReference type="EMBL" id="RHW28575.1"/>
    </source>
</evidence>
<sequence length="179" mass="20306">MTMIAAQDQPAIPLNMVAAPGPLPAPDADVAAFLYYEARLADEARYSEWEQLWEEDALYWVPMRPEDDPRKKLSYIYDNRNRIKSRVAQLNTGNRHSQTPPSVMRRMLSSMEVLDTDEAAGTVTVASNFALFEYRYDQRVWAGRVIHQVRRTPEGLRLVSKTVHLISAGGPVNTLAFLI</sequence>
<keyword evidence="4" id="KW-1185">Reference proteome</keyword>
<keyword evidence="3" id="KW-0223">Dioxygenase</keyword>
<dbReference type="EMBL" id="QXGH01000009">
    <property type="protein sequence ID" value="RHW28575.1"/>
    <property type="molecule type" value="Genomic_DNA"/>
</dbReference>
<protein>
    <submittedName>
        <fullName evidence="3">Ring-hydroxylating dioxygenase subunit beta</fullName>
    </submittedName>
</protein>
<dbReference type="Proteomes" id="UP000283644">
    <property type="component" value="Unassembled WGS sequence"/>
</dbReference>
<dbReference type="CDD" id="cd00667">
    <property type="entry name" value="ring_hydroxylating_dioxygenases_beta"/>
    <property type="match status" value="1"/>
</dbReference>
<evidence type="ECO:0000256" key="1">
    <source>
        <dbReference type="ARBA" id="ARBA00009570"/>
    </source>
</evidence>
<dbReference type="SUPFAM" id="SSF54427">
    <property type="entry name" value="NTF2-like"/>
    <property type="match status" value="1"/>
</dbReference>
<comment type="caution">
    <text evidence="3">The sequence shown here is derived from an EMBL/GenBank/DDBJ whole genome shotgun (WGS) entry which is preliminary data.</text>
</comment>
<dbReference type="Pfam" id="PF00866">
    <property type="entry name" value="Ring_hydroxyl_B"/>
    <property type="match status" value="1"/>
</dbReference>
<comment type="similarity">
    <text evidence="1">Belongs to the bacterial ring-hydroxylating dioxygenase beta subunit family.</text>
</comment>
<evidence type="ECO:0000256" key="2">
    <source>
        <dbReference type="ARBA" id="ARBA00023002"/>
    </source>
</evidence>
<dbReference type="InterPro" id="IPR032710">
    <property type="entry name" value="NTF2-like_dom_sf"/>
</dbReference>
<dbReference type="OrthoDB" id="3212009at2"/>
<accession>A0A417Y7M1</accession>
<keyword evidence="2" id="KW-0560">Oxidoreductase</keyword>
<proteinExistence type="inferred from homology"/>
<name>A0A417Y7M1_9ACTN</name>
<dbReference type="InterPro" id="IPR000391">
    <property type="entry name" value="Rng_hydr_dOase-bsu"/>
</dbReference>
<dbReference type="PANTHER" id="PTHR41534:SF2">
    <property type="entry name" value="3-PHENYLPROPIONATE_CINNAMIC ACID DIOXYGENASE SUBUNIT BETA"/>
    <property type="match status" value="1"/>
</dbReference>
<gene>
    <name evidence="3" type="ORF">D0Z08_01535</name>
</gene>
<dbReference type="GO" id="GO:0051213">
    <property type="term" value="F:dioxygenase activity"/>
    <property type="evidence" value="ECO:0007669"/>
    <property type="project" value="UniProtKB-KW"/>
</dbReference>
<reference evidence="3 4" key="1">
    <citation type="submission" date="2018-09" db="EMBL/GenBank/DDBJ databases">
        <title>Genome sequencing of Nocardioides immobilis CCTCC AB 2017083 for comparison to Nocardioides silvaticus.</title>
        <authorList>
            <person name="Li C."/>
            <person name="Wang G."/>
        </authorList>
    </citation>
    <scope>NUCLEOTIDE SEQUENCE [LARGE SCALE GENOMIC DNA]</scope>
    <source>
        <strain evidence="3 4">CCTCC AB 2017083</strain>
    </source>
</reference>
<dbReference type="RefSeq" id="WP_118921954.1">
    <property type="nucleotide sequence ID" value="NZ_QXGH01000009.1"/>
</dbReference>